<dbReference type="EMBL" id="JADKFW010000004">
    <property type="protein sequence ID" value="MBK9717149.1"/>
    <property type="molecule type" value="Genomic_DNA"/>
</dbReference>
<dbReference type="Pfam" id="PF00092">
    <property type="entry name" value="VWA"/>
    <property type="match status" value="1"/>
</dbReference>
<dbReference type="AlphaFoldDB" id="A0A9D7S854"/>
<keyword evidence="4 5" id="KW-0472">Membrane</keyword>
<comment type="caution">
    <text evidence="7">The sequence shown here is derived from an EMBL/GenBank/DDBJ whole genome shotgun (WGS) entry which is preliminary data.</text>
</comment>
<protein>
    <submittedName>
        <fullName evidence="7">VWA domain-containing protein</fullName>
    </submittedName>
</protein>
<dbReference type="InterPro" id="IPR033881">
    <property type="entry name" value="vWA_BatA_type"/>
</dbReference>
<organism evidence="7 8">
    <name type="scientific">Candidatus Defluviibacterium haderslevense</name>
    <dbReference type="NCBI Taxonomy" id="2981993"/>
    <lineage>
        <taxon>Bacteria</taxon>
        <taxon>Pseudomonadati</taxon>
        <taxon>Bacteroidota</taxon>
        <taxon>Saprospiria</taxon>
        <taxon>Saprospirales</taxon>
        <taxon>Saprospiraceae</taxon>
        <taxon>Candidatus Defluviibacterium</taxon>
    </lineage>
</organism>
<dbReference type="SUPFAM" id="SSF53300">
    <property type="entry name" value="vWA-like"/>
    <property type="match status" value="1"/>
</dbReference>
<feature type="transmembrane region" description="Helical" evidence="5">
    <location>
        <begin position="12"/>
        <end position="30"/>
    </location>
</feature>
<dbReference type="InterPro" id="IPR002035">
    <property type="entry name" value="VWF_A"/>
</dbReference>
<feature type="domain" description="VWFA" evidence="6">
    <location>
        <begin position="95"/>
        <end position="290"/>
    </location>
</feature>
<name>A0A9D7S854_9BACT</name>
<reference evidence="7 8" key="1">
    <citation type="submission" date="2020-10" db="EMBL/GenBank/DDBJ databases">
        <title>Connecting structure to function with the recovery of over 1000 high-quality activated sludge metagenome-assembled genomes encoding full-length rRNA genes using long-read sequencing.</title>
        <authorList>
            <person name="Singleton C.M."/>
            <person name="Petriglieri F."/>
            <person name="Kristensen J.M."/>
            <person name="Kirkegaard R.H."/>
            <person name="Michaelsen T.Y."/>
            <person name="Andersen M.H."/>
            <person name="Karst S.M."/>
            <person name="Dueholm M.S."/>
            <person name="Nielsen P.H."/>
            <person name="Albertsen M."/>
        </authorList>
    </citation>
    <scope>NUCLEOTIDE SEQUENCE [LARGE SCALE GENOMIC DNA]</scope>
    <source>
        <strain evidence="7">Ribe_18-Q3-R11-54_BAT3C.373</strain>
    </source>
</reference>
<evidence type="ECO:0000313" key="7">
    <source>
        <dbReference type="EMBL" id="MBK9717149.1"/>
    </source>
</evidence>
<evidence type="ECO:0000256" key="2">
    <source>
        <dbReference type="ARBA" id="ARBA00022692"/>
    </source>
</evidence>
<accession>A0A9D7S854</accession>
<keyword evidence="2 5" id="KW-0812">Transmembrane</keyword>
<dbReference type="InterPro" id="IPR036465">
    <property type="entry name" value="vWFA_dom_sf"/>
</dbReference>
<sequence length="336" mass="38229">MSQWFNQIEWYSPYMLILLGIIPFLLYREVKQASKHSASLIYPSFDAFKPQLNWKLKLYQSVPYLKYLALVFLIIALARPQWVLREEKIDAEGIDIFLVMDLSSSMLSQDFNPNRLEISKLVAIDFVKKRSYDRIGLVGFSGEGFTQCPLTVDHQILTNLLSQLECGYLNDGTAIGLGLSTAINRLKDDSLTHSKVIILLTDGVNNAGEISPDLAAEMAKVFNIKIYAIGVGSTGEAYSPVGRQANGEFVFGMAPVNIDENLLRKITSETGGIYYRATNQNELQQIYQEIDRLEKTKIEVKVFKRFSEEYRFFLLIGLILIVLAWIIRITFNRLMP</sequence>
<gene>
    <name evidence="7" type="ORF">IPO85_06490</name>
</gene>
<dbReference type="PROSITE" id="PS50234">
    <property type="entry name" value="VWFA"/>
    <property type="match status" value="1"/>
</dbReference>
<evidence type="ECO:0000256" key="4">
    <source>
        <dbReference type="ARBA" id="ARBA00023136"/>
    </source>
</evidence>
<dbReference type="PANTHER" id="PTHR22550:SF5">
    <property type="entry name" value="LEUCINE ZIPPER PROTEIN 4"/>
    <property type="match status" value="1"/>
</dbReference>
<dbReference type="PANTHER" id="PTHR22550">
    <property type="entry name" value="SPORE GERMINATION PROTEIN"/>
    <property type="match status" value="1"/>
</dbReference>
<keyword evidence="1" id="KW-1003">Cell membrane</keyword>
<dbReference type="SMART" id="SM00327">
    <property type="entry name" value="VWA"/>
    <property type="match status" value="1"/>
</dbReference>
<dbReference type="InterPro" id="IPR050768">
    <property type="entry name" value="UPF0353/GerABKA_families"/>
</dbReference>
<evidence type="ECO:0000256" key="3">
    <source>
        <dbReference type="ARBA" id="ARBA00022989"/>
    </source>
</evidence>
<evidence type="ECO:0000256" key="1">
    <source>
        <dbReference type="ARBA" id="ARBA00022475"/>
    </source>
</evidence>
<evidence type="ECO:0000259" key="6">
    <source>
        <dbReference type="PROSITE" id="PS50234"/>
    </source>
</evidence>
<dbReference type="Gene3D" id="3.40.50.410">
    <property type="entry name" value="von Willebrand factor, type A domain"/>
    <property type="match status" value="1"/>
</dbReference>
<dbReference type="Proteomes" id="UP000808349">
    <property type="component" value="Unassembled WGS sequence"/>
</dbReference>
<proteinExistence type="predicted"/>
<evidence type="ECO:0000313" key="8">
    <source>
        <dbReference type="Proteomes" id="UP000808349"/>
    </source>
</evidence>
<evidence type="ECO:0000256" key="5">
    <source>
        <dbReference type="SAM" id="Phobius"/>
    </source>
</evidence>
<feature type="transmembrane region" description="Helical" evidence="5">
    <location>
        <begin position="310"/>
        <end position="331"/>
    </location>
</feature>
<dbReference type="CDD" id="cd01467">
    <property type="entry name" value="vWA_BatA_type"/>
    <property type="match status" value="1"/>
</dbReference>
<keyword evidence="3 5" id="KW-1133">Transmembrane helix</keyword>